<feature type="region of interest" description="Disordered" evidence="1">
    <location>
        <begin position="103"/>
        <end position="136"/>
    </location>
</feature>
<feature type="compositionally biased region" description="Basic and acidic residues" evidence="1">
    <location>
        <begin position="126"/>
        <end position="136"/>
    </location>
</feature>
<protein>
    <submittedName>
        <fullName evidence="2">VWA domain-containing protein</fullName>
    </submittedName>
</protein>
<comment type="caution">
    <text evidence="2">The sequence shown here is derived from an EMBL/GenBank/DDBJ whole genome shotgun (WGS) entry which is preliminary data.</text>
</comment>
<dbReference type="InterPro" id="IPR036465">
    <property type="entry name" value="vWFA_dom_sf"/>
</dbReference>
<evidence type="ECO:0000313" key="3">
    <source>
        <dbReference type="Proteomes" id="UP001597101"/>
    </source>
</evidence>
<evidence type="ECO:0000313" key="2">
    <source>
        <dbReference type="EMBL" id="MFD0917644.1"/>
    </source>
</evidence>
<dbReference type="PANTHER" id="PTHR39338">
    <property type="entry name" value="BLL5662 PROTEIN-RELATED"/>
    <property type="match status" value="1"/>
</dbReference>
<dbReference type="EMBL" id="JBHTJV010000025">
    <property type="protein sequence ID" value="MFD0917644.1"/>
    <property type="molecule type" value="Genomic_DNA"/>
</dbReference>
<organism evidence="2 3">
    <name type="scientific">Pseudahrensia aquimaris</name>
    <dbReference type="NCBI Taxonomy" id="744461"/>
    <lineage>
        <taxon>Bacteria</taxon>
        <taxon>Pseudomonadati</taxon>
        <taxon>Pseudomonadota</taxon>
        <taxon>Alphaproteobacteria</taxon>
        <taxon>Hyphomicrobiales</taxon>
        <taxon>Ahrensiaceae</taxon>
        <taxon>Pseudahrensia</taxon>
    </lineage>
</organism>
<keyword evidence="3" id="KW-1185">Reference proteome</keyword>
<evidence type="ECO:0000256" key="1">
    <source>
        <dbReference type="SAM" id="MobiDB-lite"/>
    </source>
</evidence>
<dbReference type="PIRSF" id="PIRSF010256">
    <property type="entry name" value="CoxE_vWa"/>
    <property type="match status" value="1"/>
</dbReference>
<name>A0ABW3FI66_9HYPH</name>
<dbReference type="InterPro" id="IPR008912">
    <property type="entry name" value="Uncharacterised_CoxE"/>
</dbReference>
<dbReference type="CDD" id="cd00198">
    <property type="entry name" value="vWFA"/>
    <property type="match status" value="1"/>
</dbReference>
<dbReference type="RefSeq" id="WP_377213501.1">
    <property type="nucleotide sequence ID" value="NZ_JBHTJV010000025.1"/>
</dbReference>
<dbReference type="InterPro" id="IPR011195">
    <property type="entry name" value="UCP010256"/>
</dbReference>
<accession>A0ABW3FI66</accession>
<dbReference type="SUPFAM" id="SSF53300">
    <property type="entry name" value="vWA-like"/>
    <property type="match status" value="1"/>
</dbReference>
<dbReference type="Pfam" id="PF05762">
    <property type="entry name" value="VWA_CoxE"/>
    <property type="match status" value="1"/>
</dbReference>
<proteinExistence type="predicted"/>
<sequence>MPSVPTAPELPQADPAGKLPENVLYFARTLRDAGVRLGPSSVVEAVEAVKAAGIGGRDDLYWTLHCVLVTRREDHAVFDEAFRLFWRSRDLVEKMIAMFSPTAEARGEPEKPKAASARVSQALFQDDQRQQETERPELEIDASFSMSVNEVLKEKDFAQMTAQELSAARSEIERLRLPVDEIVTRRFRSSPRGAQLDPRAILRKSMASGGDLILPQFRERRRVQPPLVVLADISGSMSQYTRIFLHFLHQLTDRRKRVHTFLFGTRLTNVTRALRMKDPDEALADVSDQVPDWEGGTRIGETLHDFNKLWGRRVLGQGAVVLLITDGLERASGEEDLAQLARETERLQKSCRRLIWLNPLLRFDGFEPRAAGVRMMLPHVDDFRSVHSLDSLSDLCSVLGAPPKRAGFASRKPLKPARQGTIIDA</sequence>
<dbReference type="Gene3D" id="3.40.50.410">
    <property type="entry name" value="von Willebrand factor, type A domain"/>
    <property type="match status" value="1"/>
</dbReference>
<dbReference type="Proteomes" id="UP001597101">
    <property type="component" value="Unassembled WGS sequence"/>
</dbReference>
<dbReference type="PANTHER" id="PTHR39338:SF6">
    <property type="entry name" value="BLL5662 PROTEIN"/>
    <property type="match status" value="1"/>
</dbReference>
<gene>
    <name evidence="2" type="ORF">ACFQ14_14660</name>
</gene>
<reference evidence="3" key="1">
    <citation type="journal article" date="2019" name="Int. J. Syst. Evol. Microbiol.">
        <title>The Global Catalogue of Microorganisms (GCM) 10K type strain sequencing project: providing services to taxonomists for standard genome sequencing and annotation.</title>
        <authorList>
            <consortium name="The Broad Institute Genomics Platform"/>
            <consortium name="The Broad Institute Genome Sequencing Center for Infectious Disease"/>
            <person name="Wu L."/>
            <person name="Ma J."/>
        </authorList>
    </citation>
    <scope>NUCLEOTIDE SEQUENCE [LARGE SCALE GENOMIC DNA]</scope>
    <source>
        <strain evidence="3">CCUG 60023</strain>
    </source>
</reference>